<dbReference type="WBParaSite" id="maker-uti_cns_0001977-snap-gene-0.35-mRNA-1">
    <property type="protein sequence ID" value="maker-uti_cns_0001977-snap-gene-0.35-mRNA-1"/>
    <property type="gene ID" value="maker-uti_cns_0001977-snap-gene-0.35"/>
</dbReference>
<accession>A0A1I8JHZ0</accession>
<proteinExistence type="predicted"/>
<evidence type="ECO:0000256" key="1">
    <source>
        <dbReference type="SAM" id="MobiDB-lite"/>
    </source>
</evidence>
<evidence type="ECO:0000313" key="3">
    <source>
        <dbReference type="WBParaSite" id="maker-uti_cns_0001977-snap-gene-0.35-mRNA-1"/>
    </source>
</evidence>
<dbReference type="AlphaFoldDB" id="A0A1I8JHZ0"/>
<feature type="compositionally biased region" description="Acidic residues" evidence="1">
    <location>
        <begin position="363"/>
        <end position="380"/>
    </location>
</feature>
<feature type="compositionally biased region" description="Low complexity" evidence="1">
    <location>
        <begin position="32"/>
        <end position="42"/>
    </location>
</feature>
<dbReference type="OrthoDB" id="6288533at2759"/>
<keyword evidence="2" id="KW-1185">Reference proteome</keyword>
<protein>
    <submittedName>
        <fullName evidence="3 4">Pescadillo homolog</fullName>
    </submittedName>
</protein>
<dbReference type="WBParaSite" id="maker-uti_cns_0047806-snap-gene-0.4-mRNA-1">
    <property type="protein sequence ID" value="maker-uti_cns_0047806-snap-gene-0.4-mRNA-1"/>
    <property type="gene ID" value="maker-uti_cns_0047806-snap-gene-0.4"/>
</dbReference>
<feature type="compositionally biased region" description="Gly residues" evidence="1">
    <location>
        <begin position="556"/>
        <end position="568"/>
    </location>
</feature>
<sequence length="732" mass="83160">MEPVAAMETVTMETVAAESVTMEAFARQLNSQGNNNAQGAGQKKTQADIEADAKAAKRQAFIKKKLQDPSNLRMFTASENQVAPYWETITMADPRETFQSRQEPPGLTPELKRQFDAAVKLGSNTAKWHHENKGVVVEYLLFMKDESLNLLKPQFAAMIKKCSRRTKCFILITNRILNRQVGKFKWIKYLIVQIQGPDYTMVKVCNTMLERWFPEYKQRVVYNKQRYKFGIYTNESVVDNVDLYFPYQRTGKCATSFGDLPCETPYGATESRTALSTAWKANNKMFAAGNLLPNNGPVQNVQSYVYAYHPLGPHDRFQFRSQFGLREPPLSFKMRSNMGYPPSNVCGPDYPSHPLYYDKGAEGGEDDSEEQQEDASEEEEILDSSHFILADREMKAKFKLKKMKLIMNRRREWIFGNKQLGVPYPQVLLPTTSITENRALTRKEDASSKGKKTKKKVRAEILIRNIRFINEDNIYMEYCFEKEHLKRNPISPYPRSLVPGRELAERVNVNKVYIGPIKFDFVKDRRDELNQRFQMLGQAGSDVGMASQTLSEKSATGGGSGGGTGSGQSGKRAKAKSDMSQQSTPDHKSNIAVVSFSEFKDKLTQDAISAGNDPEDLLGKDRISAKNVDKIVPGWRSLVGRTDNIFEEVKTRLNVHRTLKDKYSNVKGFFNPQFDPYEDIVVTEPKSRVQPRVKRQLVKGIPISEANPQKVASMVDELMDMFKKEDAQPRST</sequence>
<reference evidence="3 4" key="1">
    <citation type="submission" date="2016-11" db="UniProtKB">
        <authorList>
            <consortium name="WormBaseParasite"/>
        </authorList>
    </citation>
    <scope>IDENTIFICATION</scope>
</reference>
<organism evidence="2 4">
    <name type="scientific">Macrostomum lignano</name>
    <dbReference type="NCBI Taxonomy" id="282301"/>
    <lineage>
        <taxon>Eukaryota</taxon>
        <taxon>Metazoa</taxon>
        <taxon>Spiralia</taxon>
        <taxon>Lophotrochozoa</taxon>
        <taxon>Platyhelminthes</taxon>
        <taxon>Rhabditophora</taxon>
        <taxon>Macrostomorpha</taxon>
        <taxon>Macrostomida</taxon>
        <taxon>Macrostomidae</taxon>
        <taxon>Macrostomum</taxon>
    </lineage>
</organism>
<evidence type="ECO:0000313" key="4">
    <source>
        <dbReference type="WBParaSite" id="maker-uti_cns_0047806-snap-gene-0.4-mRNA-1"/>
    </source>
</evidence>
<feature type="region of interest" description="Disordered" evidence="1">
    <location>
        <begin position="32"/>
        <end position="51"/>
    </location>
</feature>
<name>A0A1I8JHZ0_9PLAT</name>
<feature type="region of interest" description="Disordered" evidence="1">
    <location>
        <begin position="356"/>
        <end position="380"/>
    </location>
</feature>
<dbReference type="Proteomes" id="UP000095280">
    <property type="component" value="Unplaced"/>
</dbReference>
<feature type="region of interest" description="Disordered" evidence="1">
    <location>
        <begin position="551"/>
        <end position="590"/>
    </location>
</feature>
<evidence type="ECO:0000313" key="2">
    <source>
        <dbReference type="Proteomes" id="UP000095280"/>
    </source>
</evidence>